<dbReference type="GO" id="GO:0016829">
    <property type="term" value="F:lyase activity"/>
    <property type="evidence" value="ECO:0007669"/>
    <property type="project" value="UniProtKB-KW"/>
</dbReference>
<dbReference type="Gene3D" id="3.40.50.1400">
    <property type="match status" value="1"/>
</dbReference>
<dbReference type="Pfam" id="PF01903">
    <property type="entry name" value="CbiX"/>
    <property type="match status" value="1"/>
</dbReference>
<dbReference type="CDD" id="cd03416">
    <property type="entry name" value="CbiX_SirB_N"/>
    <property type="match status" value="1"/>
</dbReference>
<dbReference type="AlphaFoldDB" id="A0A1E8PPJ8"/>
<protein>
    <submittedName>
        <fullName evidence="3">Cobalamin biosynthesis protein CbiX</fullName>
    </submittedName>
</protein>
<dbReference type="EMBL" id="MAQB02000001">
    <property type="protein sequence ID" value="OFJ47957.1"/>
    <property type="molecule type" value="Genomic_DNA"/>
</dbReference>
<evidence type="ECO:0000256" key="1">
    <source>
        <dbReference type="ARBA" id="ARBA00022723"/>
    </source>
</evidence>
<dbReference type="PANTHER" id="PTHR33542">
    <property type="entry name" value="SIROHYDROCHLORIN FERROCHELATASE, CHLOROPLASTIC"/>
    <property type="match status" value="1"/>
</dbReference>
<sequence>MDGEELETGTDLFAHGARAASWAAPFERLRDLTQARMPDTSVHLAFLELMTPRLPEVVASLLADLPAGATLDVTVVPVFLGQGGHVLRDLPLLVEELRQQHPQLRLKVVEAVGENASVLAAIADYCVAAPCSSAIP</sequence>
<dbReference type="SUPFAM" id="SSF53800">
    <property type="entry name" value="Chelatase"/>
    <property type="match status" value="1"/>
</dbReference>
<evidence type="ECO:0000256" key="2">
    <source>
        <dbReference type="ARBA" id="ARBA00023239"/>
    </source>
</evidence>
<keyword evidence="2" id="KW-0456">Lyase</keyword>
<name>A0A1E8PPJ8_9BURK</name>
<dbReference type="InterPro" id="IPR002762">
    <property type="entry name" value="CbiX-like"/>
</dbReference>
<dbReference type="Proteomes" id="UP000092634">
    <property type="component" value="Unassembled WGS sequence"/>
</dbReference>
<evidence type="ECO:0000313" key="4">
    <source>
        <dbReference type="Proteomes" id="UP000092634"/>
    </source>
</evidence>
<keyword evidence="1" id="KW-0479">Metal-binding</keyword>
<proteinExistence type="predicted"/>
<evidence type="ECO:0000313" key="3">
    <source>
        <dbReference type="EMBL" id="OFJ47957.1"/>
    </source>
</evidence>
<gene>
    <name evidence="3" type="ORF">BA896_002115</name>
</gene>
<organism evidence="3 4">
    <name type="scientific">Janthinobacterium lividum</name>
    <dbReference type="NCBI Taxonomy" id="29581"/>
    <lineage>
        <taxon>Bacteria</taxon>
        <taxon>Pseudomonadati</taxon>
        <taxon>Pseudomonadota</taxon>
        <taxon>Betaproteobacteria</taxon>
        <taxon>Burkholderiales</taxon>
        <taxon>Oxalobacteraceae</taxon>
        <taxon>Janthinobacterium</taxon>
    </lineage>
</organism>
<comment type="caution">
    <text evidence="3">The sequence shown here is derived from an EMBL/GenBank/DDBJ whole genome shotgun (WGS) entry which is preliminary data.</text>
</comment>
<reference evidence="3 4" key="1">
    <citation type="submission" date="2016-10" db="EMBL/GenBank/DDBJ databases">
        <title>Updated version of Genome Assembly of Janthinobacterium lividum ERGS5:01.</title>
        <authorList>
            <person name="Kumar R."/>
            <person name="Acharya V."/>
            <person name="Singh D."/>
        </authorList>
    </citation>
    <scope>NUCLEOTIDE SEQUENCE [LARGE SCALE GENOMIC DNA]</scope>
    <source>
        <strain evidence="3 4">ERGS5:01</strain>
    </source>
</reference>
<accession>A0A1E8PPJ8</accession>
<dbReference type="PANTHER" id="PTHR33542:SF3">
    <property type="entry name" value="SIROHYDROCHLORIN FERROCHELATASE, CHLOROPLASTIC"/>
    <property type="match status" value="1"/>
</dbReference>
<dbReference type="InterPro" id="IPR050963">
    <property type="entry name" value="Sirohydro_Cobaltochel/CbiX"/>
</dbReference>
<dbReference type="GO" id="GO:0046872">
    <property type="term" value="F:metal ion binding"/>
    <property type="evidence" value="ECO:0007669"/>
    <property type="project" value="UniProtKB-KW"/>
</dbReference>